<dbReference type="RefSeq" id="WP_377128068.1">
    <property type="nucleotide sequence ID" value="NZ_JBHUON010000014.1"/>
</dbReference>
<reference evidence="2" key="1">
    <citation type="journal article" date="2019" name="Int. J. Syst. Evol. Microbiol.">
        <title>The Global Catalogue of Microorganisms (GCM) 10K type strain sequencing project: providing services to taxonomists for standard genome sequencing and annotation.</title>
        <authorList>
            <consortium name="The Broad Institute Genomics Platform"/>
            <consortium name="The Broad Institute Genome Sequencing Center for Infectious Disease"/>
            <person name="Wu L."/>
            <person name="Ma J."/>
        </authorList>
    </citation>
    <scope>NUCLEOTIDE SEQUENCE [LARGE SCALE GENOMIC DNA]</scope>
    <source>
        <strain evidence="2">KCTC 52232</strain>
    </source>
</reference>
<dbReference type="InterPro" id="IPR011463">
    <property type="entry name" value="DUF1569"/>
</dbReference>
<organism evidence="1 2">
    <name type="scientific">Mucilaginibacter antarcticus</name>
    <dbReference type="NCBI Taxonomy" id="1855725"/>
    <lineage>
        <taxon>Bacteria</taxon>
        <taxon>Pseudomonadati</taxon>
        <taxon>Bacteroidota</taxon>
        <taxon>Sphingobacteriia</taxon>
        <taxon>Sphingobacteriales</taxon>
        <taxon>Sphingobacteriaceae</taxon>
        <taxon>Mucilaginibacter</taxon>
    </lineage>
</organism>
<accession>A0ABW5XQP5</accession>
<comment type="caution">
    <text evidence="1">The sequence shown here is derived from an EMBL/GenBank/DDBJ whole genome shotgun (WGS) entry which is preliminary data.</text>
</comment>
<sequence length="183" mass="21394">MKYKNAFFTPELWHSFLALLRYIPKYFVAKRVSGEAFFSAKTYRRFEGRLIRLNPSSHSNWGKMDAAQMLHHLNLSMGSGQGYYFLPDESNFLSRSLIKWIVIDLYSEQPKGLELPIGMAVSHENYCNFDFEKTRFLEILDKAVSSTASKQWQPHCYFGILSASEWGKLCLIHIDYHLKQFNC</sequence>
<dbReference type="EMBL" id="JBHUON010000014">
    <property type="protein sequence ID" value="MFD2865553.1"/>
    <property type="molecule type" value="Genomic_DNA"/>
</dbReference>
<protein>
    <submittedName>
        <fullName evidence="1">DUF1569 domain-containing protein</fullName>
    </submittedName>
</protein>
<dbReference type="Proteomes" id="UP001597601">
    <property type="component" value="Unassembled WGS sequence"/>
</dbReference>
<keyword evidence="2" id="KW-1185">Reference proteome</keyword>
<dbReference type="Pfam" id="PF07606">
    <property type="entry name" value="DUF1569"/>
    <property type="match status" value="1"/>
</dbReference>
<evidence type="ECO:0000313" key="1">
    <source>
        <dbReference type="EMBL" id="MFD2865553.1"/>
    </source>
</evidence>
<name>A0ABW5XQP5_9SPHI</name>
<evidence type="ECO:0000313" key="2">
    <source>
        <dbReference type="Proteomes" id="UP001597601"/>
    </source>
</evidence>
<gene>
    <name evidence="1" type="ORF">ACFSYC_12705</name>
</gene>
<proteinExistence type="predicted"/>